<evidence type="ECO:0000313" key="1">
    <source>
        <dbReference type="EMBL" id="MBK3516990.1"/>
    </source>
</evidence>
<keyword evidence="2" id="KW-1185">Reference proteome</keyword>
<dbReference type="Pfam" id="PF16132">
    <property type="entry name" value="DUF4843"/>
    <property type="match status" value="1"/>
</dbReference>
<dbReference type="EMBL" id="JAENRR010000011">
    <property type="protein sequence ID" value="MBK3516990.1"/>
    <property type="molecule type" value="Genomic_DNA"/>
</dbReference>
<dbReference type="InterPro" id="IPR032299">
    <property type="entry name" value="DUF4843"/>
</dbReference>
<gene>
    <name evidence="1" type="ORF">JIV24_06520</name>
</gene>
<comment type="caution">
    <text evidence="1">The sequence shown here is derived from an EMBL/GenBank/DDBJ whole genome shotgun (WGS) entry which is preliminary data.</text>
</comment>
<dbReference type="Proteomes" id="UP000605676">
    <property type="component" value="Unassembled WGS sequence"/>
</dbReference>
<accession>A0ABS1HHN7</accession>
<organism evidence="1 2">
    <name type="scientific">Carboxylicivirga marina</name>
    <dbReference type="NCBI Taxonomy" id="2800988"/>
    <lineage>
        <taxon>Bacteria</taxon>
        <taxon>Pseudomonadati</taxon>
        <taxon>Bacteroidota</taxon>
        <taxon>Bacteroidia</taxon>
        <taxon>Marinilabiliales</taxon>
        <taxon>Marinilabiliaceae</taxon>
        <taxon>Carboxylicivirga</taxon>
    </lineage>
</organism>
<protein>
    <submittedName>
        <fullName evidence="1">DUF4843 domain-containing protein</fullName>
    </submittedName>
</protein>
<sequence length="235" mass="27166">MKILFKYLPAFAFIIFCACQESERMLFNSQAAIYFNVSDNPGEEESDSLIYSFAKGFKQSDTVHVNVKIIGETTNYDRYFKVSVDESLTTAVEGVDFNELAGQYKLPANSFTGFVSLVLNNSLKLQEQSVCVGLRVEESVDFKIGLQEKLTARIIFSDFLMKSPIWDIWLKYYFGTYSRVKHRVFLELFNIDVPQSMSEMTEDGLWRSYGTILNNYFKENYPVYDEKGSVIEPWQ</sequence>
<reference evidence="1 2" key="1">
    <citation type="submission" date="2021-01" db="EMBL/GenBank/DDBJ databases">
        <title>Carboxyliciviraga sp.nov., isolated from coastal sediments.</title>
        <authorList>
            <person name="Lu D."/>
            <person name="Zhang T."/>
        </authorList>
    </citation>
    <scope>NUCLEOTIDE SEQUENCE [LARGE SCALE GENOMIC DNA]</scope>
    <source>
        <strain evidence="1 2">N1Y132</strain>
    </source>
</reference>
<evidence type="ECO:0000313" key="2">
    <source>
        <dbReference type="Proteomes" id="UP000605676"/>
    </source>
</evidence>
<name>A0ABS1HHN7_9BACT</name>
<proteinExistence type="predicted"/>
<dbReference type="RefSeq" id="WP_200464220.1">
    <property type="nucleotide sequence ID" value="NZ_JAENRR010000011.1"/>
</dbReference>
<dbReference type="PROSITE" id="PS51257">
    <property type="entry name" value="PROKAR_LIPOPROTEIN"/>
    <property type="match status" value="1"/>
</dbReference>